<keyword evidence="9 14" id="KW-1133">Transmembrane helix</keyword>
<feature type="transmembrane region" description="Helical" evidence="14">
    <location>
        <begin position="344"/>
        <end position="362"/>
    </location>
</feature>
<dbReference type="Pfam" id="PF05208">
    <property type="entry name" value="ALG3"/>
    <property type="match status" value="1"/>
</dbReference>
<feature type="transmembrane region" description="Helical" evidence="14">
    <location>
        <begin position="127"/>
        <end position="146"/>
    </location>
</feature>
<proteinExistence type="inferred from homology"/>
<keyword evidence="10 14" id="KW-0472">Membrane</keyword>
<comment type="subcellular location">
    <subcellularLocation>
        <location evidence="1 14">Endoplasmic reticulum membrane</location>
        <topology evidence="1 14">Multi-pass membrane protein</topology>
    </subcellularLocation>
</comment>
<dbReference type="AlphaFoldDB" id="G8ZRL4"/>
<dbReference type="UniPathway" id="UPA00378"/>
<name>G8ZRL4_TORDE</name>
<comment type="similarity">
    <text evidence="13">Belongs to the glycosyltransferase ALG3 family.</text>
</comment>
<dbReference type="GeneID" id="11500491"/>
<evidence type="ECO:0000256" key="5">
    <source>
        <dbReference type="ARBA" id="ARBA00022676"/>
    </source>
</evidence>
<evidence type="ECO:0000256" key="2">
    <source>
        <dbReference type="ARBA" id="ARBA00004922"/>
    </source>
</evidence>
<dbReference type="RefSeq" id="XP_003680367.1">
    <property type="nucleotide sequence ID" value="XM_003680319.1"/>
</dbReference>
<feature type="transmembrane region" description="Helical" evidence="14">
    <location>
        <begin position="166"/>
        <end position="187"/>
    </location>
</feature>
<dbReference type="PANTHER" id="PTHR12646:SF0">
    <property type="entry name" value="DOL-P-MAN:MAN(5)GLCNAC(2)-PP-DOL ALPHA-1,3-MANNOSYLTRANSFERASE"/>
    <property type="match status" value="1"/>
</dbReference>
<evidence type="ECO:0000313" key="15">
    <source>
        <dbReference type="EMBL" id="CCE91156.1"/>
    </source>
</evidence>
<dbReference type="GO" id="GO:0006488">
    <property type="term" value="P:dolichol-linked oligosaccharide biosynthetic process"/>
    <property type="evidence" value="ECO:0007669"/>
    <property type="project" value="EnsemblFungi"/>
</dbReference>
<accession>G8ZRL4</accession>
<evidence type="ECO:0000256" key="9">
    <source>
        <dbReference type="ARBA" id="ARBA00022989"/>
    </source>
</evidence>
<dbReference type="STRING" id="1076872.G8ZRL4"/>
<evidence type="ECO:0000256" key="12">
    <source>
        <dbReference type="ARBA" id="ARBA00049506"/>
    </source>
</evidence>
<feature type="transmembrane region" description="Helical" evidence="14">
    <location>
        <begin position="374"/>
        <end position="394"/>
    </location>
</feature>
<dbReference type="InterPro" id="IPR007873">
    <property type="entry name" value="Glycosyltransferase_ALG3"/>
</dbReference>
<evidence type="ECO:0000256" key="14">
    <source>
        <dbReference type="RuleBase" id="RU364047"/>
    </source>
</evidence>
<dbReference type="OrthoDB" id="20028at2759"/>
<evidence type="ECO:0000256" key="6">
    <source>
        <dbReference type="ARBA" id="ARBA00022679"/>
    </source>
</evidence>
<comment type="function">
    <text evidence="11 14">Dol-P-Man:Man(5)GlcNAc(2)-PP-Dol alpha-1,3-mannosyltransferase that operates in the biosynthetic pathway of dolichol-linked oligosaccharides, the glycan precursors employed in protein asparagine (N)-glycosylation. The assembly of dolichol-linked oligosaccharides begins on the cytosolic side of the endoplasmic reticulum membrane and finishes in its lumen. The sequential addition of sugars to dolichol pyrophosphate produces dolichol-linked oligosaccharides containing fourteen sugars, including two GlcNAcs, nine mannoses and three glucoses. Once assembled, the oligosaccharide is transferred from the lipid to nascent proteins by oligosaccharyltransferases. In the lumen of the endoplasmic reticulum, adds the first dolichyl beta-D-mannosyl phosphate derived mannose in an alpha-1,3 linkage to Man(5)GlcNAc(2)-PP-dolichol to produce Man(6)GlcNAc(2)-PP-dolichol.</text>
</comment>
<dbReference type="KEGG" id="tdl:TDEL_0C02670"/>
<dbReference type="EMBL" id="HE616744">
    <property type="protein sequence ID" value="CCE91156.1"/>
    <property type="molecule type" value="Genomic_DNA"/>
</dbReference>
<dbReference type="eggNOG" id="KOG2762">
    <property type="taxonomic scope" value="Eukaryota"/>
</dbReference>
<feature type="transmembrane region" description="Helical" evidence="14">
    <location>
        <begin position="406"/>
        <end position="425"/>
    </location>
</feature>
<evidence type="ECO:0000256" key="13">
    <source>
        <dbReference type="ARBA" id="ARBA00093457"/>
    </source>
</evidence>
<comment type="catalytic activity">
    <reaction evidence="12 14">
        <text>an alpha-D-Man-(1-&gt;2)-alpha-D-Man-(1-&gt;2)-alpha-D-Man-(1-&gt;3)-[alpha-D-Man-(1-&gt;6)]-beta-D-Man-(1-&gt;4)-beta-D-GlcNAc-(1-&gt;4)-alpha-D-GlcNAc-diphospho-di-trans,poly-cis-dolichol + a di-trans,poly-cis-dolichyl beta-D-mannosyl phosphate = an alpha-D-Man-(1-&gt;2)-alpha-D-Man-(1-&gt;2)-alpha-D-Man-(1-&gt;3)-[alpha-D-Man-(1-&gt;3)-alpha-D-Man-(1-&gt;6)]-beta-D-Man-(1-&gt;4)-beta-D-GlcNAc-(1-&gt;4)-alpha-D-GlcNAc-diphospho-di-trans,poly-cis-dolichol + a di-trans,poly-cis-dolichyl phosphate + H(+)</text>
        <dbReference type="Rhea" id="RHEA:29527"/>
        <dbReference type="Rhea" id="RHEA-COMP:19498"/>
        <dbReference type="Rhea" id="RHEA-COMP:19501"/>
        <dbReference type="Rhea" id="RHEA-COMP:19516"/>
        <dbReference type="Rhea" id="RHEA-COMP:19517"/>
        <dbReference type="ChEBI" id="CHEBI:15378"/>
        <dbReference type="ChEBI" id="CHEBI:57683"/>
        <dbReference type="ChEBI" id="CHEBI:58211"/>
        <dbReference type="ChEBI" id="CHEBI:132515"/>
        <dbReference type="ChEBI" id="CHEBI:132516"/>
        <dbReference type="EC" id="2.4.1.258"/>
    </reaction>
    <physiologicalReaction direction="left-to-right" evidence="12 14">
        <dbReference type="Rhea" id="RHEA:29528"/>
    </physiologicalReaction>
</comment>
<evidence type="ECO:0000256" key="10">
    <source>
        <dbReference type="ARBA" id="ARBA00023136"/>
    </source>
</evidence>
<comment type="pathway">
    <text evidence="2 14">Protein modification; protein glycosylation.</text>
</comment>
<keyword evidence="8 14" id="KW-0256">Endoplasmic reticulum</keyword>
<evidence type="ECO:0000256" key="7">
    <source>
        <dbReference type="ARBA" id="ARBA00022692"/>
    </source>
</evidence>
<keyword evidence="6 14" id="KW-0808">Transferase</keyword>
<feature type="transmembrane region" description="Helical" evidence="14">
    <location>
        <begin position="295"/>
        <end position="316"/>
    </location>
</feature>
<feature type="transmembrane region" description="Helical" evidence="14">
    <location>
        <begin position="236"/>
        <end position="257"/>
    </location>
</feature>
<dbReference type="EC" id="2.4.1.258" evidence="3 14"/>
<dbReference type="GO" id="GO:0005789">
    <property type="term" value="C:endoplasmic reticulum membrane"/>
    <property type="evidence" value="ECO:0007669"/>
    <property type="project" value="UniProtKB-SubCell"/>
</dbReference>
<sequence length="442" mass="50910">MAEKTEPQGASDEKEFVRPPLDLWQDFKDGMRFLCFNPRGNAVIMPLLLVVESLALKIITAKVPYTEIDYKAYMEQIEMITMDGELDYSQIRGGTGPLVYPAGHVLLYKLMYKITQGMNLLHEGQNIFRYLYIGTLSLQMIIYYQLQLPPWCVVLACLSKRLHSIYVLRLFNDCFTTFFMVLTVVLLMQATKRRSALISMISSLTYSVAISIKMNALLYLPAFMVSIFLINEGQLTVTALCAMIAVAWQGLVALQFLKTYPMEYLQSAFNFSRSFMFKWSVNWQMIDEDGFDSIIFHKSLLLSQLVGILAVIFFRYPCLLKDLRNSVIRPLSKSIPGVKLGDTVPYLLVTTNYIGVIFSRSLHYQFLTWYHWTIPILMYYSRIPWFLGPIWYILHEFCWNSYPPNAQASTLLLLLNSTMLLLLAINSLNCSIHKSTNQKKGQ</sequence>
<evidence type="ECO:0000256" key="11">
    <source>
        <dbReference type="ARBA" id="ARBA00044743"/>
    </source>
</evidence>
<organism evidence="15 16">
    <name type="scientific">Torulaspora delbrueckii</name>
    <name type="common">Yeast</name>
    <name type="synonym">Candida colliculosa</name>
    <dbReference type="NCBI Taxonomy" id="4950"/>
    <lineage>
        <taxon>Eukaryota</taxon>
        <taxon>Fungi</taxon>
        <taxon>Dikarya</taxon>
        <taxon>Ascomycota</taxon>
        <taxon>Saccharomycotina</taxon>
        <taxon>Saccharomycetes</taxon>
        <taxon>Saccharomycetales</taxon>
        <taxon>Saccharomycetaceae</taxon>
        <taxon>Torulaspora</taxon>
    </lineage>
</organism>
<reference evidence="15 16" key="1">
    <citation type="journal article" date="2011" name="Proc. Natl. Acad. Sci. U.S.A.">
        <title>Evolutionary erosion of yeast sex chromosomes by mating-type switching accidents.</title>
        <authorList>
            <person name="Gordon J.L."/>
            <person name="Armisen D."/>
            <person name="Proux-Wera E."/>
            <person name="Oheigeartaigh S.S."/>
            <person name="Byrne K.P."/>
            <person name="Wolfe K.H."/>
        </authorList>
    </citation>
    <scope>NUCLEOTIDE SEQUENCE [LARGE SCALE GENOMIC DNA]</scope>
    <source>
        <strain evidence="16">ATCC 10662 / CBS 1146 / NBRC 0425 / NCYC 2629 / NRRL Y-866</strain>
    </source>
</reference>
<keyword evidence="16" id="KW-1185">Reference proteome</keyword>
<evidence type="ECO:0000256" key="1">
    <source>
        <dbReference type="ARBA" id="ARBA00004477"/>
    </source>
</evidence>
<dbReference type="HOGENOM" id="CLU_035382_3_0_1"/>
<gene>
    <name evidence="15" type="primary">TDEL0C02670</name>
    <name evidence="15" type="ORF">TDEL_0C02670</name>
</gene>
<dbReference type="PANTHER" id="PTHR12646">
    <property type="entry name" value="NOT56 - RELATED"/>
    <property type="match status" value="1"/>
</dbReference>
<keyword evidence="7 14" id="KW-0812">Transmembrane</keyword>
<feature type="transmembrane region" description="Helical" evidence="14">
    <location>
        <begin position="208"/>
        <end position="230"/>
    </location>
</feature>
<dbReference type="FunCoup" id="G8ZRL4">
    <property type="interactions" value="698"/>
</dbReference>
<evidence type="ECO:0000313" key="16">
    <source>
        <dbReference type="Proteomes" id="UP000005627"/>
    </source>
</evidence>
<dbReference type="GO" id="GO:0052925">
    <property type="term" value="F:dol-P-Man:Man(5)GlcNAc(2)-PP-Dol alpha-1,3-mannosyltransferase activity"/>
    <property type="evidence" value="ECO:0007669"/>
    <property type="project" value="UniProtKB-EC"/>
</dbReference>
<protein>
    <recommendedName>
        <fullName evidence="4 14">Dol-P-Man:Man(5)GlcNAc(2)-PP-Dol alpha-1,3-mannosyltransferase</fullName>
        <ecNumber evidence="3 14">2.4.1.258</ecNumber>
    </recommendedName>
    <alternativeName>
        <fullName evidence="14">Dol-P-Man-dependent alpha(1-3)-mannosyltransferase</fullName>
    </alternativeName>
</protein>
<evidence type="ECO:0000256" key="4">
    <source>
        <dbReference type="ARBA" id="ARBA00015561"/>
    </source>
</evidence>
<dbReference type="InParanoid" id="G8ZRL4"/>
<evidence type="ECO:0000256" key="8">
    <source>
        <dbReference type="ARBA" id="ARBA00022824"/>
    </source>
</evidence>
<evidence type="ECO:0000256" key="3">
    <source>
        <dbReference type="ARBA" id="ARBA00011964"/>
    </source>
</evidence>
<dbReference type="Proteomes" id="UP000005627">
    <property type="component" value="Chromosome 3"/>
</dbReference>
<keyword evidence="5 14" id="KW-0328">Glycosyltransferase</keyword>